<organism evidence="3 4">
    <name type="scientific">Marchantia polymorpha subsp. ruderalis</name>
    <dbReference type="NCBI Taxonomy" id="1480154"/>
    <lineage>
        <taxon>Eukaryota</taxon>
        <taxon>Viridiplantae</taxon>
        <taxon>Streptophyta</taxon>
        <taxon>Embryophyta</taxon>
        <taxon>Marchantiophyta</taxon>
        <taxon>Marchantiopsida</taxon>
        <taxon>Marchantiidae</taxon>
        <taxon>Marchantiales</taxon>
        <taxon>Marchantiaceae</taxon>
        <taxon>Marchantia</taxon>
    </lineage>
</organism>
<feature type="compositionally biased region" description="Acidic residues" evidence="2">
    <location>
        <begin position="65"/>
        <end position="78"/>
    </location>
</feature>
<dbReference type="InterPro" id="IPR036322">
    <property type="entry name" value="WD40_repeat_dom_sf"/>
</dbReference>
<evidence type="ECO:0000256" key="1">
    <source>
        <dbReference type="PROSITE-ProRule" id="PRU00221"/>
    </source>
</evidence>
<dbReference type="PANTHER" id="PTHR19847">
    <property type="entry name" value="DDB1- AND CUL4-ASSOCIATED FACTOR 11"/>
    <property type="match status" value="1"/>
</dbReference>
<evidence type="ECO:0000256" key="2">
    <source>
        <dbReference type="SAM" id="MobiDB-lite"/>
    </source>
</evidence>
<dbReference type="EMBL" id="LVLJ01000465">
    <property type="protein sequence ID" value="OAE33980.1"/>
    <property type="molecule type" value="Genomic_DNA"/>
</dbReference>
<dbReference type="PROSITE" id="PS50294">
    <property type="entry name" value="WD_REPEATS_REGION"/>
    <property type="match status" value="2"/>
</dbReference>
<sequence>MNFDGTNWLQLSFVGMGNRARNRRTIWLEESLGLRQRTESQHGNVGGSGRSSRRSVASTDGAASCDEEDEEHEDDDEREVISDCSHTDDEDDDEPSRYGVERGDGYDSDESPLNEHPLGEIIYYRTSASRDSARFGRRRPREAVNVSYMLAGREINVSGKSNFSRAEQCHVACNYLPTHGPTTVDETKSRAYTGQFSADGSLFVAGFQEQRIKIYNVEKGWKLQKNVICRNLRWTVTDTALSPDQRFLVYASINPIVHLVNVGNESGGVESLANITDIHEGLDLSVDDPRQENVFGIWSLQFSHDGREIVAGASDRCIYVYDMEAQRTTHRIVAHSDDVNAVIFADSSCNVIFSGSDDSKVKVGVFGSLQDQAVSLSLRLGDELKISTSRNVFTLEMLYVWDKRCLTQRTEPAGILEGHLEGITALDTFGDGQYLISNSKDQTLKLWDVRKMDSSTPRHRLLKIPTFRWDYRWGDYPGRGKNLKHPYDVSLMTYKGHQVLKTLIRCYFSPAQSTGQRYIYTGSTDGLVYIFDLITGKVKSVLNYHEGPVRDVSWHPTQPMLVSSSWDGHIAKWMYSPDIVAAPRRYYRSSDRARYDGDFDSD</sequence>
<feature type="repeat" description="WD" evidence="1">
    <location>
        <begin position="416"/>
        <end position="457"/>
    </location>
</feature>
<reference evidence="3" key="1">
    <citation type="submission" date="2016-03" db="EMBL/GenBank/DDBJ databases">
        <title>Mechanisms controlling the formation of the plant cell surface in tip-growing cells are functionally conserved among land plants.</title>
        <authorList>
            <person name="Honkanen S."/>
            <person name="Jones V.A."/>
            <person name="Morieri G."/>
            <person name="Champion C."/>
            <person name="Hetherington A.J."/>
            <person name="Kelly S."/>
            <person name="Saint-Marcoux D."/>
            <person name="Proust H."/>
            <person name="Prescott H."/>
            <person name="Dolan L."/>
        </authorList>
    </citation>
    <scope>NUCLEOTIDE SEQUENCE [LARGE SCALE GENOMIC DNA]</scope>
    <source>
        <tissue evidence="3">Whole gametophyte</tissue>
    </source>
</reference>
<dbReference type="PROSITE" id="PS50082">
    <property type="entry name" value="WD_REPEATS_2"/>
    <property type="match status" value="3"/>
</dbReference>
<dbReference type="AlphaFoldDB" id="A0A176WLE2"/>
<accession>A0A176WLE2</accession>
<dbReference type="GO" id="GO:0043161">
    <property type="term" value="P:proteasome-mediated ubiquitin-dependent protein catabolic process"/>
    <property type="evidence" value="ECO:0007669"/>
    <property type="project" value="TreeGrafter"/>
</dbReference>
<name>A0A176WLE2_MARPO</name>
<protein>
    <submittedName>
        <fullName evidence="3">Uncharacterized protein</fullName>
    </submittedName>
</protein>
<dbReference type="Gene3D" id="2.130.10.10">
    <property type="entry name" value="YVTN repeat-like/Quinoprotein amine dehydrogenase"/>
    <property type="match status" value="4"/>
</dbReference>
<feature type="region of interest" description="Disordered" evidence="2">
    <location>
        <begin position="37"/>
        <end position="118"/>
    </location>
</feature>
<dbReference type="Proteomes" id="UP000077202">
    <property type="component" value="Unassembled WGS sequence"/>
</dbReference>
<dbReference type="GO" id="GO:0080008">
    <property type="term" value="C:Cul4-RING E3 ubiquitin ligase complex"/>
    <property type="evidence" value="ECO:0007669"/>
    <property type="project" value="TreeGrafter"/>
</dbReference>
<comment type="caution">
    <text evidence="3">The sequence shown here is derived from an EMBL/GenBank/DDBJ whole genome shotgun (WGS) entry which is preliminary data.</text>
</comment>
<dbReference type="PANTHER" id="PTHR19847:SF7">
    <property type="entry name" value="DDB1- AND CUL4-ASSOCIATED FACTOR 11"/>
    <property type="match status" value="1"/>
</dbReference>
<feature type="repeat" description="WD" evidence="1">
    <location>
        <begin position="297"/>
        <end position="331"/>
    </location>
</feature>
<dbReference type="InterPro" id="IPR051859">
    <property type="entry name" value="DCAF"/>
</dbReference>
<gene>
    <name evidence="3" type="ORF">AXG93_3005s1260</name>
</gene>
<dbReference type="SUPFAM" id="SSF50978">
    <property type="entry name" value="WD40 repeat-like"/>
    <property type="match status" value="1"/>
</dbReference>
<feature type="repeat" description="WD" evidence="1">
    <location>
        <begin position="542"/>
        <end position="573"/>
    </location>
</feature>
<dbReference type="Pfam" id="PF00400">
    <property type="entry name" value="WD40"/>
    <property type="match status" value="4"/>
</dbReference>
<dbReference type="InterPro" id="IPR001680">
    <property type="entry name" value="WD40_rpt"/>
</dbReference>
<feature type="compositionally biased region" description="Basic and acidic residues" evidence="2">
    <location>
        <begin position="95"/>
        <end position="105"/>
    </location>
</feature>
<keyword evidence="4" id="KW-1185">Reference proteome</keyword>
<keyword evidence="1" id="KW-0853">WD repeat</keyword>
<dbReference type="FunFam" id="2.130.10.10:FF:000492">
    <property type="entry name" value="LEC14B homolog isoform X2"/>
    <property type="match status" value="1"/>
</dbReference>
<proteinExistence type="predicted"/>
<evidence type="ECO:0000313" key="4">
    <source>
        <dbReference type="Proteomes" id="UP000077202"/>
    </source>
</evidence>
<dbReference type="InterPro" id="IPR015943">
    <property type="entry name" value="WD40/YVTN_repeat-like_dom_sf"/>
</dbReference>
<dbReference type="SMART" id="SM00320">
    <property type="entry name" value="WD40"/>
    <property type="match status" value="7"/>
</dbReference>
<evidence type="ECO:0000313" key="3">
    <source>
        <dbReference type="EMBL" id="OAE33980.1"/>
    </source>
</evidence>